<evidence type="ECO:0000313" key="3">
    <source>
        <dbReference type="Proteomes" id="UP000614601"/>
    </source>
</evidence>
<accession>A0A811KBC4</accession>
<protein>
    <submittedName>
        <fullName evidence="2">Uncharacterized protein</fullName>
    </submittedName>
</protein>
<dbReference type="AlphaFoldDB" id="A0A811KBC4"/>
<keyword evidence="3" id="KW-1185">Reference proteome</keyword>
<sequence>MVGRLFLYVFTFITLNIRDVEGKPPIKIINMVECDKQRYCVFKAHKFAATDPIIVEFLTHTTFKDVDFNEDSGLIDKIQEVFQEFARRRRKLLLTHPVILPLTGNGGKKGYMLYNPTHEVTQEMMRSWTKHDWDTKYRKLQIRHYCTSHLSFVESFRITLDCMYEENQVYTYNSTSGSGTSVINQSLSMEEPLRYLFSQFMTSHVSACYQYILTTSGTSLSLNTYCVCSGHAVCRRIHATRKCFVGEVKTKHFNISTGVGWVKESQFTGEDNMGLSRNAENGCSILFILSVDDKDPYMHFKFNVSSTPVYKMSNETVKQPFFANALQKKYLIKFPPNHMEKVFFALNYFLANYTITNEMKIETDRYMHNDCLFEPITLDKSGTTACATTVEVISTSNGDNVIFKFSNLTTEQYMFQSKKYRLIKEYNYTINTIQYMVEERMLRNTGKIHYTFICFEPKCHDELIRNHADFINGITTKHCFSENRVHTRHEMQLKKLSSLKKIPSRFGMCFQSIYKKFLDVKSVFFTLDTDGEQFLQQGQEVGGDKITVINFFKAVINTLYQIEGGELSMGRDEQLRRFDVFLKSCMGDLRGGCFKDENSTLLITKFNEQIREKFDVVSSQVLQSDRTAIRHCFNEVDENKLFFHKEFDPAMDYEREILGWCLSSQKLGEERKHDYFANGLPDRYRITDLEDLKTRSSNSWAVMLHHKRMNNSIVYEIYDTHCDYDSWRIFNREAGCKCYFLVQMQENVCCCYWVARRAYEYAFDKFISNNIKSIVTYNDWAVDELRYLVGDAV</sequence>
<dbReference type="EMBL" id="CAJFDH010000002">
    <property type="protein sequence ID" value="CAD5212664.1"/>
    <property type="molecule type" value="Genomic_DNA"/>
</dbReference>
<keyword evidence="1" id="KW-0732">Signal</keyword>
<feature type="chain" id="PRO_5036220969" evidence="1">
    <location>
        <begin position="23"/>
        <end position="793"/>
    </location>
</feature>
<proteinExistence type="predicted"/>
<gene>
    <name evidence="2" type="ORF">BOKJ2_LOCUS4465</name>
</gene>
<dbReference type="OrthoDB" id="10533682at2759"/>
<dbReference type="Proteomes" id="UP000614601">
    <property type="component" value="Unassembled WGS sequence"/>
</dbReference>
<dbReference type="EMBL" id="CAJFCW020000002">
    <property type="protein sequence ID" value="CAG9097165.1"/>
    <property type="molecule type" value="Genomic_DNA"/>
</dbReference>
<organism evidence="2 3">
    <name type="scientific">Bursaphelenchus okinawaensis</name>
    <dbReference type="NCBI Taxonomy" id="465554"/>
    <lineage>
        <taxon>Eukaryota</taxon>
        <taxon>Metazoa</taxon>
        <taxon>Ecdysozoa</taxon>
        <taxon>Nematoda</taxon>
        <taxon>Chromadorea</taxon>
        <taxon>Rhabditida</taxon>
        <taxon>Tylenchina</taxon>
        <taxon>Tylenchomorpha</taxon>
        <taxon>Aphelenchoidea</taxon>
        <taxon>Aphelenchoididae</taxon>
        <taxon>Bursaphelenchus</taxon>
    </lineage>
</organism>
<dbReference type="Proteomes" id="UP000783686">
    <property type="component" value="Unassembled WGS sequence"/>
</dbReference>
<comment type="caution">
    <text evidence="2">The sequence shown here is derived from an EMBL/GenBank/DDBJ whole genome shotgun (WGS) entry which is preliminary data.</text>
</comment>
<name>A0A811KBC4_9BILA</name>
<evidence type="ECO:0000256" key="1">
    <source>
        <dbReference type="SAM" id="SignalP"/>
    </source>
</evidence>
<evidence type="ECO:0000313" key="2">
    <source>
        <dbReference type="EMBL" id="CAD5212664.1"/>
    </source>
</evidence>
<feature type="signal peptide" evidence="1">
    <location>
        <begin position="1"/>
        <end position="22"/>
    </location>
</feature>
<reference evidence="2" key="1">
    <citation type="submission" date="2020-09" db="EMBL/GenBank/DDBJ databases">
        <authorList>
            <person name="Kikuchi T."/>
        </authorList>
    </citation>
    <scope>NUCLEOTIDE SEQUENCE</scope>
    <source>
        <strain evidence="2">SH1</strain>
    </source>
</reference>